<reference evidence="1 2" key="1">
    <citation type="submission" date="2021-01" db="EMBL/GenBank/DDBJ databases">
        <title>Identification of strong promoters based on the transcriptome of Brevibacillus choshinensis.</title>
        <authorList>
            <person name="Yao D."/>
            <person name="Zhang K."/>
            <person name="Wu J."/>
        </authorList>
    </citation>
    <scope>NUCLEOTIDE SEQUENCE [LARGE SCALE GENOMIC DNA]</scope>
    <source>
        <strain evidence="1 2">HPD31-SP3</strain>
    </source>
</reference>
<gene>
    <name evidence="1" type="ORF">JNE38_28550</name>
</gene>
<sequence length="165" mass="17896">MNVDLTWDIPLNGFTTGQVMGSAADSFIQQYYNDHHIELGQRTMAGIGFGDTFSVSRFQTGSSNVITIGGDDWDEFFDTDTAYGSNTDTSKNRSFTISDGSKTATITLEWKLDDMDDLVDVINDELTSEGVQATAVKVSAGTFKIVAKKANVTITISGANSNDFF</sequence>
<accession>A0ABX7FPW8</accession>
<dbReference type="RefSeq" id="WP_203354400.1">
    <property type="nucleotide sequence ID" value="NZ_CP069127.1"/>
</dbReference>
<organism evidence="1 2">
    <name type="scientific">Brevibacillus choshinensis</name>
    <dbReference type="NCBI Taxonomy" id="54911"/>
    <lineage>
        <taxon>Bacteria</taxon>
        <taxon>Bacillati</taxon>
        <taxon>Bacillota</taxon>
        <taxon>Bacilli</taxon>
        <taxon>Bacillales</taxon>
        <taxon>Paenibacillaceae</taxon>
        <taxon>Brevibacillus</taxon>
    </lineage>
</organism>
<keyword evidence="2" id="KW-1185">Reference proteome</keyword>
<evidence type="ECO:0000313" key="1">
    <source>
        <dbReference type="EMBL" id="QRG67342.1"/>
    </source>
</evidence>
<proteinExistence type="predicted"/>
<protein>
    <submittedName>
        <fullName evidence="1">Uncharacterized protein</fullName>
    </submittedName>
</protein>
<evidence type="ECO:0000313" key="2">
    <source>
        <dbReference type="Proteomes" id="UP000596248"/>
    </source>
</evidence>
<dbReference type="Proteomes" id="UP000596248">
    <property type="component" value="Chromosome"/>
</dbReference>
<name>A0ABX7FPW8_BRECH</name>
<dbReference type="EMBL" id="CP069127">
    <property type="protein sequence ID" value="QRG67342.1"/>
    <property type="molecule type" value="Genomic_DNA"/>
</dbReference>